<evidence type="ECO:0000313" key="3">
    <source>
        <dbReference type="Proteomes" id="UP000671913"/>
    </source>
</evidence>
<keyword evidence="1" id="KW-0812">Transmembrane</keyword>
<name>A0A974Y2R2_9THEO</name>
<dbReference type="Proteomes" id="UP000671913">
    <property type="component" value="Chromosome"/>
</dbReference>
<reference evidence="2" key="1">
    <citation type="submission" date="2020-08" db="EMBL/GenBank/DDBJ databases">
        <title>Genomic insights into the carbon and energy metabolism of the first obligate autotrophic acetogenic bacterium Aceticella autotrophica gen. nov., sp. nov.</title>
        <authorList>
            <person name="Toshchakov S.V."/>
            <person name="Elcheninov A.G."/>
            <person name="Kublanov I.V."/>
            <person name="Frolov E.N."/>
            <person name="Lebedinsky A.V."/>
        </authorList>
    </citation>
    <scope>NUCLEOTIDE SEQUENCE</scope>
    <source>
        <strain evidence="2">3443-3Ac</strain>
    </source>
</reference>
<evidence type="ECO:0000256" key="1">
    <source>
        <dbReference type="SAM" id="Phobius"/>
    </source>
</evidence>
<organism evidence="2 3">
    <name type="scientific">Aceticella autotrophica</name>
    <dbReference type="NCBI Taxonomy" id="2755338"/>
    <lineage>
        <taxon>Bacteria</taxon>
        <taxon>Bacillati</taxon>
        <taxon>Bacillota</taxon>
        <taxon>Clostridia</taxon>
        <taxon>Thermoanaerobacterales</taxon>
        <taxon>Thermoanaerobacteraceae</taxon>
        <taxon>Aceticella</taxon>
    </lineage>
</organism>
<keyword evidence="1" id="KW-1133">Transmembrane helix</keyword>
<accession>A0A974Y2R2</accession>
<dbReference type="AlphaFoldDB" id="A0A974Y2R2"/>
<sequence>MGKRLKKSSRFICFENLIALLIIAGFITIILFQTTMLNSTLRVYLNSTEKIEGINVNTYLSKEGTLKIEVINEENANNAYILVDGEPKENFTNKYINIKVKSGQLIEIDGTKCNTDMYFKISDISYNVIEPQKTAIIKVEKNIATVGRVRLK</sequence>
<proteinExistence type="predicted"/>
<gene>
    <name evidence="2" type="ORF">ACETAC_05535</name>
</gene>
<keyword evidence="1" id="KW-0472">Membrane</keyword>
<protein>
    <submittedName>
        <fullName evidence="2">Uncharacterized protein</fullName>
    </submittedName>
</protein>
<dbReference type="RefSeq" id="WP_284679070.1">
    <property type="nucleotide sequence ID" value="NZ_CP060096.1"/>
</dbReference>
<evidence type="ECO:0000313" key="2">
    <source>
        <dbReference type="EMBL" id="QSZ26405.1"/>
    </source>
</evidence>
<dbReference type="EMBL" id="CP060096">
    <property type="protein sequence ID" value="QSZ26405.1"/>
    <property type="molecule type" value="Genomic_DNA"/>
</dbReference>
<feature type="transmembrane region" description="Helical" evidence="1">
    <location>
        <begin position="12"/>
        <end position="32"/>
    </location>
</feature>
<keyword evidence="3" id="KW-1185">Reference proteome</keyword>
<dbReference type="KEGG" id="aaut:ACETAC_05535"/>